<reference evidence="11 12" key="1">
    <citation type="submission" date="2014-05" db="EMBL/GenBank/DDBJ databases">
        <authorList>
            <person name="Rizzardi K."/>
            <person name="Winiecka-Krusnell J."/>
            <person name="Ramliden M."/>
            <person name="Alm E."/>
            <person name="Andersson S."/>
            <person name="Byfors S."/>
        </authorList>
    </citation>
    <scope>NUCLEOTIDE SEQUENCE [LARGE SCALE GENOMIC DNA]</scope>
    <source>
        <strain evidence="11 12">LEGN</strain>
    </source>
</reference>
<dbReference type="Gene3D" id="3.40.710.10">
    <property type="entry name" value="DD-peptidase/beta-lactamase superfamily"/>
    <property type="match status" value="1"/>
</dbReference>
<keyword evidence="5 8" id="KW-0378">Hydrolase</keyword>
<gene>
    <name evidence="11" type="ORF">EP47_11640</name>
</gene>
<comment type="catalytic activity">
    <reaction evidence="1 8">
        <text>a beta-lactam + H2O = a substituted beta-amino acid</text>
        <dbReference type="Rhea" id="RHEA:20401"/>
        <dbReference type="ChEBI" id="CHEBI:15377"/>
        <dbReference type="ChEBI" id="CHEBI:35627"/>
        <dbReference type="ChEBI" id="CHEBI:140347"/>
        <dbReference type="EC" id="3.5.2.6"/>
    </reaction>
</comment>
<evidence type="ECO:0000259" key="10">
    <source>
        <dbReference type="Pfam" id="PF00905"/>
    </source>
</evidence>
<dbReference type="GO" id="GO:0008800">
    <property type="term" value="F:beta-lactamase activity"/>
    <property type="evidence" value="ECO:0007669"/>
    <property type="project" value="UniProtKB-UniRule"/>
</dbReference>
<dbReference type="EMBL" id="JNCF01000001">
    <property type="protein sequence ID" value="KGP64413.1"/>
    <property type="molecule type" value="Genomic_DNA"/>
</dbReference>
<dbReference type="GO" id="GO:0071555">
    <property type="term" value="P:cell wall organization"/>
    <property type="evidence" value="ECO:0007669"/>
    <property type="project" value="TreeGrafter"/>
</dbReference>
<comment type="similarity">
    <text evidence="2 8">Belongs to the class-D beta-lactamase family.</text>
</comment>
<dbReference type="Proteomes" id="UP000054422">
    <property type="component" value="Unassembled WGS sequence"/>
</dbReference>
<dbReference type="InterPro" id="IPR002137">
    <property type="entry name" value="Beta-lactam_class-D_AS"/>
</dbReference>
<dbReference type="PANTHER" id="PTHR30627:SF6">
    <property type="entry name" value="BETA-LACTAMASE YBXI-RELATED"/>
    <property type="match status" value="1"/>
</dbReference>
<keyword evidence="6 8" id="KW-0046">Antibiotic resistance</keyword>
<evidence type="ECO:0000313" key="11">
    <source>
        <dbReference type="EMBL" id="KGP64413.1"/>
    </source>
</evidence>
<dbReference type="InterPro" id="IPR050515">
    <property type="entry name" value="Beta-lactam/transpept"/>
</dbReference>
<evidence type="ECO:0000256" key="5">
    <source>
        <dbReference type="ARBA" id="ARBA00022801"/>
    </source>
</evidence>
<evidence type="ECO:0000256" key="9">
    <source>
        <dbReference type="SAM" id="SignalP"/>
    </source>
</evidence>
<feature type="active site" description="Acyl-ester intermediate" evidence="7">
    <location>
        <position position="65"/>
    </location>
</feature>
<evidence type="ECO:0000256" key="1">
    <source>
        <dbReference type="ARBA" id="ARBA00001526"/>
    </source>
</evidence>
<dbReference type="GO" id="GO:0008658">
    <property type="term" value="F:penicillin binding"/>
    <property type="evidence" value="ECO:0007669"/>
    <property type="project" value="InterPro"/>
</dbReference>
<dbReference type="STRING" id="1498499.EP47_11640"/>
<evidence type="ECO:0000256" key="6">
    <source>
        <dbReference type="ARBA" id="ARBA00023251"/>
    </source>
</evidence>
<evidence type="ECO:0000256" key="3">
    <source>
        <dbReference type="ARBA" id="ARBA00012865"/>
    </source>
</evidence>
<evidence type="ECO:0000256" key="8">
    <source>
        <dbReference type="RuleBase" id="RU361140"/>
    </source>
</evidence>
<feature type="signal peptide" evidence="9">
    <location>
        <begin position="1"/>
        <end position="19"/>
    </location>
</feature>
<feature type="chain" id="PRO_5001994061" description="Beta-lactamase" evidence="9">
    <location>
        <begin position="20"/>
        <end position="290"/>
    </location>
</feature>
<evidence type="ECO:0000313" key="12">
    <source>
        <dbReference type="Proteomes" id="UP000054422"/>
    </source>
</evidence>
<dbReference type="RefSeq" id="WP_035886213.1">
    <property type="nucleotide sequence ID" value="NZ_JNCF01000001.1"/>
</dbReference>
<proteinExistence type="inferred from homology"/>
<organism evidence="11 12">
    <name type="scientific">Legionella norrlandica</name>
    <dbReference type="NCBI Taxonomy" id="1498499"/>
    <lineage>
        <taxon>Bacteria</taxon>
        <taxon>Pseudomonadati</taxon>
        <taxon>Pseudomonadota</taxon>
        <taxon>Gammaproteobacteria</taxon>
        <taxon>Legionellales</taxon>
        <taxon>Legionellaceae</taxon>
        <taxon>Legionella</taxon>
    </lineage>
</organism>
<evidence type="ECO:0000256" key="7">
    <source>
        <dbReference type="PIRSR" id="PIRSR602137-50"/>
    </source>
</evidence>
<dbReference type="InterPro" id="IPR012338">
    <property type="entry name" value="Beta-lactam/transpept-like"/>
</dbReference>
<sequence>MKKLIALFLVACFINTSIWATKESDYSKLFKKYHACFILYDLNNHKIVSEYNPNQRCSERIAPDSTFKIPLSLMAFNQGIINQHTVFKWDGVKEDLVDWNHDQTPESWLKYSVVWVSQQITRQMGDGRIKYYLAGFDYGNQDFSGDPGKNNGLTHAWLSSSLKISAMEQLTFLKAMLNHELPLTPEAIKNTCKNMYLGKLENGASYYGKTGSGRHGRNERQTNPSRLRDGWFVGFIEKGKARYIFVSNLTDKEPVPMQKFGANTPLLPYGSALLKPITLQILNNYFSSQE</sequence>
<dbReference type="OrthoDB" id="9762883at2"/>
<comment type="caution">
    <text evidence="11">The sequence shown here is derived from an EMBL/GenBank/DDBJ whole genome shotgun (WGS) entry which is preliminary data.</text>
</comment>
<keyword evidence="12" id="KW-1185">Reference proteome</keyword>
<dbReference type="GO" id="GO:0017001">
    <property type="term" value="P:antibiotic catabolic process"/>
    <property type="evidence" value="ECO:0007669"/>
    <property type="project" value="InterPro"/>
</dbReference>
<dbReference type="PROSITE" id="PS00337">
    <property type="entry name" value="BETA_LACTAMASE_D"/>
    <property type="match status" value="1"/>
</dbReference>
<evidence type="ECO:0000256" key="2">
    <source>
        <dbReference type="ARBA" id="ARBA00007898"/>
    </source>
</evidence>
<dbReference type="EC" id="3.5.2.6" evidence="3 8"/>
<feature type="domain" description="Penicillin-binding protein transpeptidase" evidence="10">
    <location>
        <begin position="37"/>
        <end position="256"/>
    </location>
</feature>
<dbReference type="PANTHER" id="PTHR30627">
    <property type="entry name" value="PEPTIDOGLYCAN D,D-TRANSPEPTIDASE"/>
    <property type="match status" value="1"/>
</dbReference>
<evidence type="ECO:0000256" key="4">
    <source>
        <dbReference type="ARBA" id="ARBA00022729"/>
    </source>
</evidence>
<accession>A0A0A2TAJ8</accession>
<dbReference type="GO" id="GO:0005886">
    <property type="term" value="C:plasma membrane"/>
    <property type="evidence" value="ECO:0007669"/>
    <property type="project" value="TreeGrafter"/>
</dbReference>
<dbReference type="SUPFAM" id="SSF56601">
    <property type="entry name" value="beta-lactamase/transpeptidase-like"/>
    <property type="match status" value="1"/>
</dbReference>
<protein>
    <recommendedName>
        <fullName evidence="3 8">Beta-lactamase</fullName>
        <ecNumber evidence="3 8">3.5.2.6</ecNumber>
    </recommendedName>
</protein>
<dbReference type="AlphaFoldDB" id="A0A0A2TAJ8"/>
<dbReference type="GO" id="GO:0046677">
    <property type="term" value="P:response to antibiotic"/>
    <property type="evidence" value="ECO:0007669"/>
    <property type="project" value="UniProtKB-UniRule"/>
</dbReference>
<name>A0A0A2TAJ8_9GAMM</name>
<feature type="modified residue" description="N6-carboxylysine" evidence="7">
    <location>
        <position position="68"/>
    </location>
</feature>
<dbReference type="Pfam" id="PF00905">
    <property type="entry name" value="Transpeptidase"/>
    <property type="match status" value="1"/>
</dbReference>
<keyword evidence="4 9" id="KW-0732">Signal</keyword>
<dbReference type="InterPro" id="IPR001460">
    <property type="entry name" value="PCN-bd_Tpept"/>
</dbReference>